<feature type="transmembrane region" description="Helical" evidence="1">
    <location>
        <begin position="266"/>
        <end position="288"/>
    </location>
</feature>
<dbReference type="OrthoDB" id="9800053at2"/>
<evidence type="ECO:0008006" key="4">
    <source>
        <dbReference type="Google" id="ProtNLM"/>
    </source>
</evidence>
<proteinExistence type="predicted"/>
<dbReference type="PANTHER" id="PTHR35337:SF1">
    <property type="entry name" value="SLR1478 PROTEIN"/>
    <property type="match status" value="1"/>
</dbReference>
<organism evidence="2 3">
    <name type="scientific">Candidatus Viridilinea mediisalina</name>
    <dbReference type="NCBI Taxonomy" id="2024553"/>
    <lineage>
        <taxon>Bacteria</taxon>
        <taxon>Bacillati</taxon>
        <taxon>Chloroflexota</taxon>
        <taxon>Chloroflexia</taxon>
        <taxon>Chloroflexales</taxon>
        <taxon>Chloroflexineae</taxon>
        <taxon>Oscillochloridaceae</taxon>
        <taxon>Candidatus Viridilinea</taxon>
    </lineage>
</organism>
<keyword evidence="1" id="KW-0812">Transmembrane</keyword>
<comment type="caution">
    <text evidence="2">The sequence shown here is derived from an EMBL/GenBank/DDBJ whole genome shotgun (WGS) entry which is preliminary data.</text>
</comment>
<dbReference type="PANTHER" id="PTHR35337">
    <property type="entry name" value="SLR1478 PROTEIN"/>
    <property type="match status" value="1"/>
</dbReference>
<sequence>MRPDEFITRRRDNWERLEQLLKQAGAGLARLSAEELREMGRLYRQAAADLALARRDLPNHAVVPFLNGLVARGHGAIYRESGPSGAVRVRTFFTHGLPRAFRETWGSTLAAFLVFLIPAIIGYLATWRDPDIAGSFIPGVERIVAEVAAGTEWWLRINEEGRSVASAEIMTNNIGVAFRAFAGGVTMGLYTLYILAFNGLFLGIIAGAAHHFDFADNLWGFVAAHGAIELSVIFIAGGAGLQLSWAILRPGLLTRRAALVVAARRALLLILGCVPLLILAGLIEAFISPSALPLAVKYAVALITGAALWFYLLAVGRE</sequence>
<name>A0A2A6RNB4_9CHLR</name>
<evidence type="ECO:0000313" key="3">
    <source>
        <dbReference type="Proteomes" id="UP000220527"/>
    </source>
</evidence>
<dbReference type="EMBL" id="NQWI01000010">
    <property type="protein sequence ID" value="PDW04415.1"/>
    <property type="molecule type" value="Genomic_DNA"/>
</dbReference>
<feature type="transmembrane region" description="Helical" evidence="1">
    <location>
        <begin position="218"/>
        <end position="245"/>
    </location>
</feature>
<reference evidence="3" key="1">
    <citation type="submission" date="2017-08" db="EMBL/GenBank/DDBJ databases">
        <authorList>
            <person name="Grouzdev D.S."/>
            <person name="Gaisin V.A."/>
            <person name="Rysina M.S."/>
            <person name="Gorlenko V.M."/>
        </authorList>
    </citation>
    <scope>NUCLEOTIDE SEQUENCE [LARGE SCALE GENOMIC DNA]</scope>
    <source>
        <strain evidence="3">Kir15-3F</strain>
    </source>
</reference>
<evidence type="ECO:0000313" key="2">
    <source>
        <dbReference type="EMBL" id="PDW04415.1"/>
    </source>
</evidence>
<dbReference type="Pfam" id="PF01944">
    <property type="entry name" value="SpoIIM"/>
    <property type="match status" value="1"/>
</dbReference>
<keyword evidence="3" id="KW-1185">Reference proteome</keyword>
<protein>
    <recommendedName>
        <fullName evidence="4">Stage II sporulation protein M</fullName>
    </recommendedName>
</protein>
<dbReference type="AlphaFoldDB" id="A0A2A6RNB4"/>
<dbReference type="Proteomes" id="UP000220527">
    <property type="component" value="Unassembled WGS sequence"/>
</dbReference>
<feature type="transmembrane region" description="Helical" evidence="1">
    <location>
        <begin position="189"/>
        <end position="212"/>
    </location>
</feature>
<accession>A0A2A6RNB4</accession>
<dbReference type="RefSeq" id="WP_097642783.1">
    <property type="nucleotide sequence ID" value="NZ_NQWI01000010.1"/>
</dbReference>
<evidence type="ECO:0000256" key="1">
    <source>
        <dbReference type="SAM" id="Phobius"/>
    </source>
</evidence>
<dbReference type="InterPro" id="IPR002798">
    <property type="entry name" value="SpoIIM-like"/>
</dbReference>
<keyword evidence="1" id="KW-1133">Transmembrane helix</keyword>
<feature type="transmembrane region" description="Helical" evidence="1">
    <location>
        <begin position="294"/>
        <end position="314"/>
    </location>
</feature>
<feature type="transmembrane region" description="Helical" evidence="1">
    <location>
        <begin position="105"/>
        <end position="125"/>
    </location>
</feature>
<keyword evidence="1" id="KW-0472">Membrane</keyword>
<gene>
    <name evidence="2" type="ORF">CJ255_03895</name>
</gene>